<dbReference type="KEGG" id="gem:GM21_3649"/>
<dbReference type="InterPro" id="IPR011050">
    <property type="entry name" value="Pectin_lyase_fold/virulence"/>
</dbReference>
<dbReference type="SUPFAM" id="SSF51126">
    <property type="entry name" value="Pectin lyase-like"/>
    <property type="match status" value="1"/>
</dbReference>
<accession>C6E6P2</accession>
<reference evidence="2" key="1">
    <citation type="submission" date="2009-07" db="EMBL/GenBank/DDBJ databases">
        <title>Complete sequence of Geobacter sp. M21.</title>
        <authorList>
            <consortium name="US DOE Joint Genome Institute"/>
            <person name="Lucas S."/>
            <person name="Copeland A."/>
            <person name="Lapidus A."/>
            <person name="Glavina del Rio T."/>
            <person name="Dalin E."/>
            <person name="Tice H."/>
            <person name="Bruce D."/>
            <person name="Goodwin L."/>
            <person name="Pitluck S."/>
            <person name="Saunders E."/>
            <person name="Brettin T."/>
            <person name="Detter J.C."/>
            <person name="Han C."/>
            <person name="Larimer F."/>
            <person name="Land M."/>
            <person name="Hauser L."/>
            <person name="Kyrpides N."/>
            <person name="Ovchinnikova G."/>
            <person name="Lovley D."/>
        </authorList>
    </citation>
    <scope>NUCLEOTIDE SEQUENCE [LARGE SCALE GENOMIC DNA]</scope>
    <source>
        <strain evidence="2">M21</strain>
    </source>
</reference>
<protein>
    <recommendedName>
        <fullName evidence="3">Pectate lyase superfamily protein domain-containing protein</fullName>
    </recommendedName>
</protein>
<keyword evidence="1" id="KW-0732">Signal</keyword>
<evidence type="ECO:0000313" key="2">
    <source>
        <dbReference type="EMBL" id="ACT19670.1"/>
    </source>
</evidence>
<dbReference type="eggNOG" id="COG5434">
    <property type="taxonomic scope" value="Bacteria"/>
</dbReference>
<name>C6E6P2_GEOSM</name>
<feature type="signal peptide" evidence="1">
    <location>
        <begin position="1"/>
        <end position="21"/>
    </location>
</feature>
<proteinExistence type="predicted"/>
<gene>
    <name evidence="2" type="ordered locus">GM21_3649</name>
</gene>
<evidence type="ECO:0000256" key="1">
    <source>
        <dbReference type="SAM" id="SignalP"/>
    </source>
</evidence>
<dbReference type="InterPro" id="IPR012334">
    <property type="entry name" value="Pectin_lyas_fold"/>
</dbReference>
<dbReference type="EMBL" id="CP001661">
    <property type="protein sequence ID" value="ACT19670.1"/>
    <property type="molecule type" value="Genomic_DNA"/>
</dbReference>
<dbReference type="HOGENOM" id="CLU_483775_0_0_7"/>
<dbReference type="STRING" id="443144.GM21_3649"/>
<feature type="chain" id="PRO_5002964610" description="Pectate lyase superfamily protein domain-containing protein" evidence="1">
    <location>
        <begin position="22"/>
        <end position="563"/>
    </location>
</feature>
<organism evidence="2">
    <name type="scientific">Geobacter sp. (strain M21)</name>
    <dbReference type="NCBI Taxonomy" id="443144"/>
    <lineage>
        <taxon>Bacteria</taxon>
        <taxon>Pseudomonadati</taxon>
        <taxon>Thermodesulfobacteriota</taxon>
        <taxon>Desulfuromonadia</taxon>
        <taxon>Geobacterales</taxon>
        <taxon>Geobacteraceae</taxon>
        <taxon>Geobacter</taxon>
    </lineage>
</organism>
<dbReference type="AlphaFoldDB" id="C6E6P2"/>
<evidence type="ECO:0008006" key="3">
    <source>
        <dbReference type="Google" id="ProtNLM"/>
    </source>
</evidence>
<sequence>MMKRALLTLLLSLTITLPALAAPTNTSGPWGIDASGFKKNGFENLSTALASPQTIGRTIVVTKPMAINNKTVSGNRLVKVMPGGRIEPAAGKTLAFALDSSFDAGDHVAFGGEGTVTGLKKAGPEWFGGMADGDSLGNGTDNKAAIQKMANTGASKFKFQKGAYVMSGAVTFPNTSFSIEGAGDGLSTRFIQAAGTSGGYFFDFTLCSGPPKKITGIGFVGIESPSAPKNWNGIKLSNTNGLTFEDCWFRALNKAVDTPSATASYIGASRCTFESNVVALELVGALESNINNSTFYGNTYDINLSGDCTGTVIGNSTYFFPGTRSVNVAAGVSGVAFSNLTFYNGTGGSNPVAIQNAGNHNTYTNISIKAVSTAKWTSAVSASGSFDVYTGITIDQANYGLNVGGDDNVFTGAVIDNIGINAVFLQAGLRNLFSDIKIGTCVTGVYAYLAENTRLSNVQVSAASGNRFVNNGTVYMSASNFNATADLHAAVVGGMRLYEITSAGTSIGYNNGGAAPTYVINPYNTVNGIGDRIVNISPVVGQVKSRVCTVPGNPGTWVSEGNL</sequence>
<dbReference type="Gene3D" id="2.160.20.10">
    <property type="entry name" value="Single-stranded right-handed beta-helix, Pectin lyase-like"/>
    <property type="match status" value="1"/>
</dbReference>